<evidence type="ECO:0000256" key="2">
    <source>
        <dbReference type="ARBA" id="ARBA00022679"/>
    </source>
</evidence>
<evidence type="ECO:0000256" key="1">
    <source>
        <dbReference type="ARBA" id="ARBA00001946"/>
    </source>
</evidence>
<evidence type="ECO:0000313" key="12">
    <source>
        <dbReference type="Proteomes" id="UP000596035"/>
    </source>
</evidence>
<evidence type="ECO:0000256" key="7">
    <source>
        <dbReference type="ARBA" id="ARBA00022842"/>
    </source>
</evidence>
<dbReference type="Gene3D" id="3.30.460.10">
    <property type="entry name" value="Beta Polymerase, domain 2"/>
    <property type="match status" value="1"/>
</dbReference>
<evidence type="ECO:0000256" key="4">
    <source>
        <dbReference type="ARBA" id="ARBA00022723"/>
    </source>
</evidence>
<dbReference type="Proteomes" id="UP000196710">
    <property type="component" value="Chromosome"/>
</dbReference>
<dbReference type="PANTHER" id="PTHR33571:SF14">
    <property type="entry name" value="PROTEIN ADENYLYLTRANSFERASE MJ0435-RELATED"/>
    <property type="match status" value="1"/>
</dbReference>
<keyword evidence="6" id="KW-0067">ATP-binding</keyword>
<dbReference type="SUPFAM" id="SSF81301">
    <property type="entry name" value="Nucleotidyltransferase"/>
    <property type="match status" value="1"/>
</dbReference>
<reference evidence="10 12" key="3">
    <citation type="submission" date="2020-11" db="EMBL/GenBank/DDBJ databases">
        <title>Closed and high quality bacterial genomes of the OMM12 community.</title>
        <authorList>
            <person name="Marbouty M."/>
            <person name="Lamy-Besnier Q."/>
            <person name="Debarbieux L."/>
            <person name="Koszul R."/>
        </authorList>
    </citation>
    <scope>NUCLEOTIDE SEQUENCE [LARGE SCALE GENOMIC DNA]</scope>
    <source>
        <strain evidence="10 12">KB18</strain>
    </source>
</reference>
<evidence type="ECO:0000313" key="9">
    <source>
        <dbReference type="EMBL" id="ASB41331.1"/>
    </source>
</evidence>
<keyword evidence="11" id="KW-1185">Reference proteome</keyword>
<dbReference type="KEGG" id="amur:ADH66_12085"/>
<keyword evidence="5" id="KW-0547">Nucleotide-binding</keyword>
<dbReference type="InterPro" id="IPR043519">
    <property type="entry name" value="NT_sf"/>
</dbReference>
<evidence type="ECO:0000313" key="10">
    <source>
        <dbReference type="EMBL" id="QQR30596.1"/>
    </source>
</evidence>
<sequence length="100" mass="11413">MTDKIYSIDEIKKIISPIASRYGVERVFLFGSYARGEATEESDLDFRIDKGALRGLFQLGGLYSDLEERFDKKLDLLTTGSLEQKFLDRIASEEILVYGH</sequence>
<accession>A0A1Z2XSI0</accession>
<dbReference type="GO" id="GO:0046872">
    <property type="term" value="F:metal ion binding"/>
    <property type="evidence" value="ECO:0007669"/>
    <property type="project" value="UniProtKB-KW"/>
</dbReference>
<dbReference type="InterPro" id="IPR052038">
    <property type="entry name" value="Type-VII_TA_antitoxin"/>
</dbReference>
<evidence type="ECO:0000259" key="8">
    <source>
        <dbReference type="Pfam" id="PF18765"/>
    </source>
</evidence>
<evidence type="ECO:0000256" key="3">
    <source>
        <dbReference type="ARBA" id="ARBA00022695"/>
    </source>
</evidence>
<dbReference type="RefSeq" id="WP_066540393.1">
    <property type="nucleotide sequence ID" value="NZ_CAPVCI010000015.1"/>
</dbReference>
<gene>
    <name evidence="9" type="ORF">ADH66_12085</name>
    <name evidence="10" type="ORF">I5Q82_02395</name>
</gene>
<dbReference type="EMBL" id="CP065321">
    <property type="protein sequence ID" value="QQR30596.1"/>
    <property type="molecule type" value="Genomic_DNA"/>
</dbReference>
<proteinExistence type="predicted"/>
<dbReference type="PANTHER" id="PTHR33571">
    <property type="entry name" value="SSL8005 PROTEIN"/>
    <property type="match status" value="1"/>
</dbReference>
<evidence type="ECO:0000256" key="6">
    <source>
        <dbReference type="ARBA" id="ARBA00022840"/>
    </source>
</evidence>
<comment type="cofactor">
    <cofactor evidence="1">
        <name>Mg(2+)</name>
        <dbReference type="ChEBI" id="CHEBI:18420"/>
    </cofactor>
</comment>
<organism evidence="10 12">
    <name type="scientific">Acutalibacter muris</name>
    <dbReference type="NCBI Taxonomy" id="1796620"/>
    <lineage>
        <taxon>Bacteria</taxon>
        <taxon>Bacillati</taxon>
        <taxon>Bacillota</taxon>
        <taxon>Clostridia</taxon>
        <taxon>Eubacteriales</taxon>
        <taxon>Acutalibacteraceae</taxon>
        <taxon>Acutalibacter</taxon>
    </lineage>
</organism>
<name>A0A1Z2XSI0_9FIRM</name>
<feature type="domain" description="Polymerase beta nucleotidyltransferase" evidence="8">
    <location>
        <begin position="13"/>
        <end position="98"/>
    </location>
</feature>
<keyword evidence="3" id="KW-0548">Nucleotidyltransferase</keyword>
<reference evidence="9" key="1">
    <citation type="journal article" date="2017" name="Genome Announc.">
        <title>High-Quality Whole-Genome Sequences of the Oligo-Mouse-Microbiota Bacterial Community.</title>
        <authorList>
            <person name="Garzetti D."/>
            <person name="Brugiroux S."/>
            <person name="Bunk B."/>
            <person name="Pukall R."/>
            <person name="McCoy K.D."/>
            <person name="Macpherson A.J."/>
            <person name="Stecher B."/>
        </authorList>
    </citation>
    <scope>NUCLEOTIDE SEQUENCE</scope>
    <source>
        <strain evidence="9">KB18</strain>
    </source>
</reference>
<reference evidence="11" key="2">
    <citation type="submission" date="2017-05" db="EMBL/GenBank/DDBJ databases">
        <title>Improved OligoMM genomes.</title>
        <authorList>
            <person name="Garzetti D."/>
        </authorList>
    </citation>
    <scope>NUCLEOTIDE SEQUENCE [LARGE SCALE GENOMIC DNA]</scope>
    <source>
        <strain evidence="11">KB18</strain>
    </source>
</reference>
<keyword evidence="4" id="KW-0479">Metal-binding</keyword>
<dbReference type="Proteomes" id="UP000596035">
    <property type="component" value="Chromosome"/>
</dbReference>
<dbReference type="GO" id="GO:0016779">
    <property type="term" value="F:nucleotidyltransferase activity"/>
    <property type="evidence" value="ECO:0007669"/>
    <property type="project" value="UniProtKB-KW"/>
</dbReference>
<keyword evidence="2" id="KW-0808">Transferase</keyword>
<dbReference type="GO" id="GO:0005524">
    <property type="term" value="F:ATP binding"/>
    <property type="evidence" value="ECO:0007669"/>
    <property type="project" value="UniProtKB-KW"/>
</dbReference>
<evidence type="ECO:0000313" key="11">
    <source>
        <dbReference type="Proteomes" id="UP000196710"/>
    </source>
</evidence>
<dbReference type="Pfam" id="PF18765">
    <property type="entry name" value="Polbeta"/>
    <property type="match status" value="1"/>
</dbReference>
<evidence type="ECO:0000256" key="5">
    <source>
        <dbReference type="ARBA" id="ARBA00022741"/>
    </source>
</evidence>
<dbReference type="InterPro" id="IPR041633">
    <property type="entry name" value="Polbeta"/>
</dbReference>
<keyword evidence="7" id="KW-0460">Magnesium</keyword>
<protein>
    <submittedName>
        <fullName evidence="9 10">Nucleotidyltransferase</fullName>
    </submittedName>
</protein>
<dbReference type="EMBL" id="CP021422">
    <property type="protein sequence ID" value="ASB41331.1"/>
    <property type="molecule type" value="Genomic_DNA"/>
</dbReference>
<dbReference type="AlphaFoldDB" id="A0A1Z2XSI0"/>
<dbReference type="CDD" id="cd05403">
    <property type="entry name" value="NT_KNTase_like"/>
    <property type="match status" value="1"/>
</dbReference>